<comment type="cofactor">
    <cofactor evidence="1">
        <name>L-ascorbate</name>
        <dbReference type="ChEBI" id="CHEBI:38290"/>
    </cofactor>
</comment>
<dbReference type="GO" id="GO:0031418">
    <property type="term" value="F:L-ascorbic acid binding"/>
    <property type="evidence" value="ECO:0007669"/>
    <property type="project" value="InterPro"/>
</dbReference>
<feature type="domain" description="Prolyl 4-hydroxylase alpha subunit" evidence="6">
    <location>
        <begin position="1"/>
        <end position="171"/>
    </location>
</feature>
<dbReference type="Pfam" id="PF13640">
    <property type="entry name" value="2OG-FeII_Oxy_3"/>
    <property type="match status" value="1"/>
</dbReference>
<dbReference type="SUPFAM" id="SSF51197">
    <property type="entry name" value="Clavaminate synthase-like"/>
    <property type="match status" value="1"/>
</dbReference>
<keyword evidence="5" id="KW-0408">Iron</keyword>
<dbReference type="GO" id="GO:0005506">
    <property type="term" value="F:iron ion binding"/>
    <property type="evidence" value="ECO:0007669"/>
    <property type="project" value="InterPro"/>
</dbReference>
<dbReference type="InterPro" id="IPR044862">
    <property type="entry name" value="Pro_4_hyd_alph_FE2OG_OXY"/>
</dbReference>
<evidence type="ECO:0000313" key="7">
    <source>
        <dbReference type="EMBL" id="QBK86371.1"/>
    </source>
</evidence>
<keyword evidence="4" id="KW-0560">Oxidoreductase</keyword>
<dbReference type="InterPro" id="IPR006620">
    <property type="entry name" value="Pro_4_hyd_alph"/>
</dbReference>
<keyword evidence="2" id="KW-0479">Metal-binding</keyword>
<dbReference type="SMART" id="SM00702">
    <property type="entry name" value="P4Hc"/>
    <property type="match status" value="1"/>
</dbReference>
<accession>A0A481YU07</accession>
<reference evidence="7" key="1">
    <citation type="journal article" date="2019" name="MBio">
        <title>Virus Genomes from Deep Sea Sediments Expand the Ocean Megavirome and Support Independent Origins of Viral Gigantism.</title>
        <authorList>
            <person name="Backstrom D."/>
            <person name="Yutin N."/>
            <person name="Jorgensen S.L."/>
            <person name="Dharamshi J."/>
            <person name="Homa F."/>
            <person name="Zaremba-Niedwiedzka K."/>
            <person name="Spang A."/>
            <person name="Wolf Y.I."/>
            <person name="Koonin E.V."/>
            <person name="Ettema T.J."/>
        </authorList>
    </citation>
    <scope>NUCLEOTIDE SEQUENCE</scope>
</reference>
<protein>
    <submittedName>
        <fullName evidence="7">2OG-Fe(II) oxygenase superfamily protein</fullName>
    </submittedName>
</protein>
<evidence type="ECO:0000256" key="4">
    <source>
        <dbReference type="ARBA" id="ARBA00023002"/>
    </source>
</evidence>
<evidence type="ECO:0000259" key="6">
    <source>
        <dbReference type="SMART" id="SM00702"/>
    </source>
</evidence>
<evidence type="ECO:0000256" key="3">
    <source>
        <dbReference type="ARBA" id="ARBA00022964"/>
    </source>
</evidence>
<evidence type="ECO:0000256" key="1">
    <source>
        <dbReference type="ARBA" id="ARBA00001961"/>
    </source>
</evidence>
<keyword evidence="3" id="KW-0223">Dioxygenase</keyword>
<evidence type="ECO:0000256" key="5">
    <source>
        <dbReference type="ARBA" id="ARBA00023004"/>
    </source>
</evidence>
<dbReference type="Gene3D" id="2.60.120.620">
    <property type="entry name" value="q2cbj1_9rhob like domain"/>
    <property type="match status" value="1"/>
</dbReference>
<dbReference type="PANTHER" id="PTHR10869:SF236">
    <property type="entry name" value="PROLYL 4-HYDROXYLASE ALPHA SUBUNIT DOMAIN-CONTAINING PROTEIN"/>
    <property type="match status" value="1"/>
</dbReference>
<proteinExistence type="predicted"/>
<evidence type="ECO:0000256" key="2">
    <source>
        <dbReference type="ARBA" id="ARBA00022723"/>
    </source>
</evidence>
<name>A0A481YU07_9VIRU</name>
<organism evidence="7">
    <name type="scientific">Marseillevirus LCMAC102</name>
    <dbReference type="NCBI Taxonomy" id="2506603"/>
    <lineage>
        <taxon>Viruses</taxon>
        <taxon>Varidnaviria</taxon>
        <taxon>Bamfordvirae</taxon>
        <taxon>Nucleocytoviricota</taxon>
        <taxon>Megaviricetes</taxon>
        <taxon>Pimascovirales</taxon>
        <taxon>Pimascovirales incertae sedis</taxon>
        <taxon>Marseilleviridae</taxon>
    </lineage>
</organism>
<dbReference type="EMBL" id="MK500334">
    <property type="protein sequence ID" value="QBK86371.1"/>
    <property type="molecule type" value="Genomic_DNA"/>
</dbReference>
<dbReference type="GO" id="GO:0004656">
    <property type="term" value="F:procollagen-proline 4-dioxygenase activity"/>
    <property type="evidence" value="ECO:0007669"/>
    <property type="project" value="TreeGrafter"/>
</dbReference>
<dbReference type="InterPro" id="IPR045054">
    <property type="entry name" value="P4HA-like"/>
</dbReference>
<gene>
    <name evidence="7" type="ORF">LCMAC102_01660</name>
</gene>
<dbReference type="PANTHER" id="PTHR10869">
    <property type="entry name" value="PROLYL 4-HYDROXYLASE ALPHA SUBUNIT"/>
    <property type="match status" value="1"/>
</dbReference>
<sequence length="181" mass="21649">MIYEIENFLSDDECDWLINLINEQVELQKEQFSVYHQIVCHPLPNIAEFLEKRLREKQSDVLYNDFIRINKNMNLTYYTSGQSKQVHRDMIFRDEDSVSVYTLLIYLNDDYENGRTIFYPEAKSLKRDALDKIPNIKIVPKKGKIAIFDINLVHEGEKVKGEKWLWICKLQFTRPKKLRKS</sequence>